<feature type="region of interest" description="Disordered" evidence="2">
    <location>
        <begin position="1"/>
        <end position="22"/>
    </location>
</feature>
<evidence type="ECO:0000256" key="2">
    <source>
        <dbReference type="SAM" id="MobiDB-lite"/>
    </source>
</evidence>
<reference evidence="3" key="1">
    <citation type="submission" date="2023-07" db="EMBL/GenBank/DDBJ databases">
        <authorList>
            <consortium name="AG Swart"/>
            <person name="Singh M."/>
            <person name="Singh A."/>
            <person name="Seah K."/>
            <person name="Emmerich C."/>
        </authorList>
    </citation>
    <scope>NUCLEOTIDE SEQUENCE</scope>
    <source>
        <strain evidence="3">DP1</strain>
    </source>
</reference>
<evidence type="ECO:0000313" key="4">
    <source>
        <dbReference type="Proteomes" id="UP001295684"/>
    </source>
</evidence>
<keyword evidence="4" id="KW-1185">Reference proteome</keyword>
<accession>A0AAD1YDA5</accession>
<name>A0AAD1YDA5_EUPCR</name>
<evidence type="ECO:0000313" key="3">
    <source>
        <dbReference type="EMBL" id="CAI2387617.1"/>
    </source>
</evidence>
<gene>
    <name evidence="3" type="ORF">ECRASSUSDP1_LOCUS29251</name>
</gene>
<evidence type="ECO:0000256" key="1">
    <source>
        <dbReference type="SAM" id="Coils"/>
    </source>
</evidence>
<keyword evidence="1" id="KW-0175">Coiled coil</keyword>
<dbReference type="EMBL" id="CAMPGE010030114">
    <property type="protein sequence ID" value="CAI2387617.1"/>
    <property type="molecule type" value="Genomic_DNA"/>
</dbReference>
<comment type="caution">
    <text evidence="3">The sequence shown here is derived from an EMBL/GenBank/DDBJ whole genome shotgun (WGS) entry which is preliminary data.</text>
</comment>
<dbReference type="AlphaFoldDB" id="A0AAD1YDA5"/>
<proteinExistence type="predicted"/>
<organism evidence="3 4">
    <name type="scientific">Euplotes crassus</name>
    <dbReference type="NCBI Taxonomy" id="5936"/>
    <lineage>
        <taxon>Eukaryota</taxon>
        <taxon>Sar</taxon>
        <taxon>Alveolata</taxon>
        <taxon>Ciliophora</taxon>
        <taxon>Intramacronucleata</taxon>
        <taxon>Spirotrichea</taxon>
        <taxon>Hypotrichia</taxon>
        <taxon>Euplotida</taxon>
        <taxon>Euplotidae</taxon>
        <taxon>Moneuplotes</taxon>
    </lineage>
</organism>
<protein>
    <submittedName>
        <fullName evidence="3">Uncharacterized protein</fullName>
    </submittedName>
</protein>
<feature type="coiled-coil region" evidence="1">
    <location>
        <begin position="119"/>
        <end position="185"/>
    </location>
</feature>
<dbReference type="Proteomes" id="UP001295684">
    <property type="component" value="Unassembled WGS sequence"/>
</dbReference>
<sequence length="724" mass="83791">MEGTSQLPTTAPTKVTKNQKSQNCLKRPASAQIMSSRGFSDLTGSQEESLKGVMSQILEKRIAEETALDVIVRLVSETCVKKEELEEGLEETVTLQKFTELEFNLKRLITTVNTDSIQITMLENRQKNLEFELDTLKNKLSHKAEQRETERIEDKFITYTPISKFISLENKLKNYAEDKKVAELQQKVDHIDQDLTTKATIEGSRADLDQLKSDIACVIQKLATKEDLKYEIQVQNAKLKAYIKSQEKNRNFKELKEKVLYFHQKLANYPTITDMNKKVKEVWKHFDKFCSYDHIINFRAEMEPRINTCETCVQEFGEELSKNKEILQRFDEVLLEKAPKFAIQEIYSQLEQYTTLSKLGQAVERVEDVIRNKELDLKLKIQELQDVTEKIQTNFSTNIGKIAISVENRVIHQIKRSFIDREELNSCLKLKAQKEDLKNLEATKSDKIVTNENIVALNLLFKQLELSVILTVECLKNLLPDPPRSDHLIHKRCDFLFKQANSLLKWINLKTPDQESENLLRKELEKAPYPFETESIIPSKNTEIINQGNQNNDFDISSFCYPKKEAQGSTYFKLDERVKSKLAKFARGYTTQKNYPKPKENADNSFRSLFINQSIVDSKLKVRESEESFNFKTKRSSQCHTREKFSSLDRSNPINNIQKLYDGCKTPVPSHARINLHSTQHAIEFSKAPPCTILKVPSCVSKSRKYKKTISGTDKNIRIKHSKF</sequence>